<gene>
    <name evidence="14" type="ORF">CHS0354_022154</name>
</gene>
<keyword evidence="2" id="KW-0813">Transport</keyword>
<evidence type="ECO:0000256" key="11">
    <source>
        <dbReference type="PROSITE-ProRule" id="PRU00221"/>
    </source>
</evidence>
<keyword evidence="5" id="KW-0677">Repeat</keyword>
<dbReference type="GO" id="GO:0005085">
    <property type="term" value="F:guanyl-nucleotide exchange factor activity"/>
    <property type="evidence" value="ECO:0007669"/>
    <property type="project" value="InterPro"/>
</dbReference>
<evidence type="ECO:0000256" key="3">
    <source>
        <dbReference type="ARBA" id="ARBA00022574"/>
    </source>
</evidence>
<keyword evidence="9 13" id="KW-1133">Transmembrane helix</keyword>
<dbReference type="PANTHER" id="PTHR23284">
    <property type="entry name" value="PROLACTIN REGULATORY ELEMENT BINDING PROTEIN"/>
    <property type="match status" value="1"/>
</dbReference>
<dbReference type="GO" id="GO:0006888">
    <property type="term" value="P:endoplasmic reticulum to Golgi vesicle-mediated transport"/>
    <property type="evidence" value="ECO:0007669"/>
    <property type="project" value="TreeGrafter"/>
</dbReference>
<evidence type="ECO:0000256" key="5">
    <source>
        <dbReference type="ARBA" id="ARBA00022737"/>
    </source>
</evidence>
<evidence type="ECO:0000313" key="14">
    <source>
        <dbReference type="EMBL" id="KAK3579134.1"/>
    </source>
</evidence>
<dbReference type="GO" id="GO:0005789">
    <property type="term" value="C:endoplasmic reticulum membrane"/>
    <property type="evidence" value="ECO:0007669"/>
    <property type="project" value="UniProtKB-SubCell"/>
</dbReference>
<reference evidence="14" key="2">
    <citation type="journal article" date="2021" name="Genome Biol. Evol.">
        <title>Developing a high-quality reference genome for a parasitic bivalve with doubly uniparental inheritance (Bivalvia: Unionida).</title>
        <authorList>
            <person name="Smith C.H."/>
        </authorList>
    </citation>
    <scope>NUCLEOTIDE SEQUENCE</scope>
    <source>
        <strain evidence="14">CHS0354</strain>
        <tissue evidence="14">Mantle</tissue>
    </source>
</reference>
<reference evidence="14" key="3">
    <citation type="submission" date="2023-05" db="EMBL/GenBank/DDBJ databases">
        <authorList>
            <person name="Smith C.H."/>
        </authorList>
    </citation>
    <scope>NUCLEOTIDE SEQUENCE</scope>
    <source>
        <strain evidence="14">CHS0354</strain>
        <tissue evidence="14">Mantle</tissue>
    </source>
</reference>
<dbReference type="AlphaFoldDB" id="A0AAE0VII5"/>
<dbReference type="Pfam" id="PF00400">
    <property type="entry name" value="WD40"/>
    <property type="match status" value="2"/>
</dbReference>
<comment type="caution">
    <text evidence="14">The sequence shown here is derived from an EMBL/GenBank/DDBJ whole genome shotgun (WGS) entry which is preliminary data.</text>
</comment>
<reference evidence="14" key="1">
    <citation type="journal article" date="2021" name="Genome Biol. Evol.">
        <title>A High-Quality Reference Genome for a Parasitic Bivalve with Doubly Uniparental Inheritance (Bivalvia: Unionida).</title>
        <authorList>
            <person name="Smith C.H."/>
        </authorList>
    </citation>
    <scope>NUCLEOTIDE SEQUENCE</scope>
    <source>
        <strain evidence="14">CHS0354</strain>
    </source>
</reference>
<dbReference type="PROSITE" id="PS50082">
    <property type="entry name" value="WD_REPEATS_2"/>
    <property type="match status" value="2"/>
</dbReference>
<keyword evidence="6" id="KW-0256">Endoplasmic reticulum</keyword>
<accession>A0AAE0VII5</accession>
<evidence type="ECO:0000313" key="15">
    <source>
        <dbReference type="Proteomes" id="UP001195483"/>
    </source>
</evidence>
<dbReference type="GO" id="GO:0015031">
    <property type="term" value="P:protein transport"/>
    <property type="evidence" value="ECO:0007669"/>
    <property type="project" value="UniProtKB-KW"/>
</dbReference>
<proteinExistence type="predicted"/>
<keyword evidence="3 11" id="KW-0853">WD repeat</keyword>
<keyword evidence="4 13" id="KW-0812">Transmembrane</keyword>
<dbReference type="InterPro" id="IPR019775">
    <property type="entry name" value="WD40_repeat_CS"/>
</dbReference>
<dbReference type="Proteomes" id="UP001195483">
    <property type="component" value="Unassembled WGS sequence"/>
</dbReference>
<protein>
    <recommendedName>
        <fullName evidence="16">Prolactin regulatory element-binding protein</fullName>
    </recommendedName>
</protein>
<keyword evidence="8" id="KW-0653">Protein transport</keyword>
<dbReference type="InterPro" id="IPR011047">
    <property type="entry name" value="Quinoprotein_ADH-like_sf"/>
</dbReference>
<evidence type="ECO:0000256" key="8">
    <source>
        <dbReference type="ARBA" id="ARBA00022927"/>
    </source>
</evidence>
<dbReference type="PROSITE" id="PS50294">
    <property type="entry name" value="WD_REPEATS_REGION"/>
    <property type="match status" value="1"/>
</dbReference>
<dbReference type="PANTHER" id="PTHR23284:SF0">
    <property type="entry name" value="PROLACTIN REGULATORY ELEMENT-BINDING PROTEIN"/>
    <property type="match status" value="1"/>
</dbReference>
<evidence type="ECO:0000256" key="4">
    <source>
        <dbReference type="ARBA" id="ARBA00022692"/>
    </source>
</evidence>
<dbReference type="InterPro" id="IPR045260">
    <property type="entry name" value="Sec12-like"/>
</dbReference>
<sequence length="418" mass="46467">MAPEKGSLLARSDFPMYLIKALDERHFLVAGGGGQAKTGVANAVEIYETKIVDGKIATSSICRHDTGSKAAMNGATFYDGRNHYLAVGLDDECHILSVKYKIVSPSESREADDSSGLRKRKGGEDKENKSTDKKTNSQIKYVTFDIEKIKSMKTDFAKSSSFQKVVQFSPDRSVIATGGADGYLRVWKFDDLKKLYEVQAHKNDIDDLDFSPAGNRIVTVSRDNKCCVWNTKDGSKFTDVKWPDQKDEYRFRACRYGLIEGNKEKFNLYTINIPCKRLTKPVPCFLTMWDSSNFKVKKTLNTGAEVLCSLAVSKDGVYIAVGTISGSVAVFISFSLQKLYSVREAHSIFVTGLEFLPTSEGAQAVTGSQDFTLISISADNTIRIHQEPARSSYSILWVVFGLLFLVCLLFYFMAEIGL</sequence>
<comment type="subcellular location">
    <subcellularLocation>
        <location evidence="1">Endoplasmic reticulum membrane</location>
        <topology evidence="1">Single-pass membrane protein</topology>
    </subcellularLocation>
</comment>
<name>A0AAE0VII5_9BIVA</name>
<dbReference type="SUPFAM" id="SSF50998">
    <property type="entry name" value="Quinoprotein alcohol dehydrogenase-like"/>
    <property type="match status" value="1"/>
</dbReference>
<dbReference type="InterPro" id="IPR001680">
    <property type="entry name" value="WD40_rpt"/>
</dbReference>
<dbReference type="PROSITE" id="PS00678">
    <property type="entry name" value="WD_REPEATS_1"/>
    <property type="match status" value="1"/>
</dbReference>
<feature type="region of interest" description="Disordered" evidence="12">
    <location>
        <begin position="107"/>
        <end position="134"/>
    </location>
</feature>
<organism evidence="14 15">
    <name type="scientific">Potamilus streckersoni</name>
    <dbReference type="NCBI Taxonomy" id="2493646"/>
    <lineage>
        <taxon>Eukaryota</taxon>
        <taxon>Metazoa</taxon>
        <taxon>Spiralia</taxon>
        <taxon>Lophotrochozoa</taxon>
        <taxon>Mollusca</taxon>
        <taxon>Bivalvia</taxon>
        <taxon>Autobranchia</taxon>
        <taxon>Heteroconchia</taxon>
        <taxon>Palaeoheterodonta</taxon>
        <taxon>Unionida</taxon>
        <taxon>Unionoidea</taxon>
        <taxon>Unionidae</taxon>
        <taxon>Ambleminae</taxon>
        <taxon>Lampsilini</taxon>
        <taxon>Potamilus</taxon>
    </lineage>
</organism>
<evidence type="ECO:0000256" key="7">
    <source>
        <dbReference type="ARBA" id="ARBA00022892"/>
    </source>
</evidence>
<evidence type="ECO:0000256" key="10">
    <source>
        <dbReference type="ARBA" id="ARBA00023136"/>
    </source>
</evidence>
<evidence type="ECO:0000256" key="12">
    <source>
        <dbReference type="SAM" id="MobiDB-lite"/>
    </source>
</evidence>
<evidence type="ECO:0000256" key="1">
    <source>
        <dbReference type="ARBA" id="ARBA00004389"/>
    </source>
</evidence>
<feature type="repeat" description="WD" evidence="11">
    <location>
        <begin position="198"/>
        <end position="239"/>
    </location>
</feature>
<feature type="transmembrane region" description="Helical" evidence="13">
    <location>
        <begin position="317"/>
        <end position="336"/>
    </location>
</feature>
<evidence type="ECO:0000256" key="6">
    <source>
        <dbReference type="ARBA" id="ARBA00022824"/>
    </source>
</evidence>
<dbReference type="Gene3D" id="2.130.10.10">
    <property type="entry name" value="YVTN repeat-like/Quinoprotein amine dehydrogenase"/>
    <property type="match status" value="1"/>
</dbReference>
<keyword evidence="15" id="KW-1185">Reference proteome</keyword>
<keyword evidence="10 13" id="KW-0472">Membrane</keyword>
<evidence type="ECO:0000256" key="13">
    <source>
        <dbReference type="SAM" id="Phobius"/>
    </source>
</evidence>
<dbReference type="GO" id="GO:0003400">
    <property type="term" value="P:regulation of COPII vesicle coating"/>
    <property type="evidence" value="ECO:0007669"/>
    <property type="project" value="TreeGrafter"/>
</dbReference>
<evidence type="ECO:0000256" key="2">
    <source>
        <dbReference type="ARBA" id="ARBA00022448"/>
    </source>
</evidence>
<dbReference type="SMART" id="SM00320">
    <property type="entry name" value="WD40"/>
    <property type="match status" value="4"/>
</dbReference>
<dbReference type="EMBL" id="JAEAOA010001340">
    <property type="protein sequence ID" value="KAK3579134.1"/>
    <property type="molecule type" value="Genomic_DNA"/>
</dbReference>
<evidence type="ECO:0008006" key="16">
    <source>
        <dbReference type="Google" id="ProtNLM"/>
    </source>
</evidence>
<feature type="transmembrane region" description="Helical" evidence="13">
    <location>
        <begin position="393"/>
        <end position="414"/>
    </location>
</feature>
<keyword evidence="7" id="KW-0931">ER-Golgi transport</keyword>
<feature type="repeat" description="WD" evidence="11">
    <location>
        <begin position="166"/>
        <end position="197"/>
    </location>
</feature>
<dbReference type="InterPro" id="IPR015943">
    <property type="entry name" value="WD40/YVTN_repeat-like_dom_sf"/>
</dbReference>
<evidence type="ECO:0000256" key="9">
    <source>
        <dbReference type="ARBA" id="ARBA00022989"/>
    </source>
</evidence>